<organism evidence="2 3">
    <name type="scientific">Acidimangrovimonas pyrenivorans</name>
    <dbReference type="NCBI Taxonomy" id="2030798"/>
    <lineage>
        <taxon>Bacteria</taxon>
        <taxon>Pseudomonadati</taxon>
        <taxon>Pseudomonadota</taxon>
        <taxon>Alphaproteobacteria</taxon>
        <taxon>Rhodobacterales</taxon>
        <taxon>Paracoccaceae</taxon>
        <taxon>Acidimangrovimonas</taxon>
    </lineage>
</organism>
<dbReference type="InterPro" id="IPR008311">
    <property type="entry name" value="UCP028101"/>
</dbReference>
<sequence length="354" mass="38119">MTDRRRFLGTLLAASAMPRLSWADAGSPAFLAAARERNGAYALFGLTARGEDLFRVPLPGRGHAGAAHPERPEAVVFARRPGTYALVLSCVGGHVRHRLAAPEGRAFNGHGAFSLGGDRLYTSEVIAETGEGRIGLWDRNAGYRRVGDIPSHGIGPHEIRRMPGSELLVVANGGIHTQPGGREKLNIPTMAPNLSYVAPDGTLRQQIAPAHHMQSIRHVSISATGLVAFAMQWQGDLLETPPLLGLHRLGDAAPVWAQAGERHFAMKGYVGSVSFFARDSRVAISSPWGGRVQIFDAKGRYLEELRRTDVCGLAAEGRALVVTDGLGTFATVEHGRFTGHTKAPRSWDHHIVPL</sequence>
<dbReference type="PIRSF" id="PIRSF028101">
    <property type="entry name" value="UCP028101"/>
    <property type="match status" value="1"/>
</dbReference>
<name>A0ABV7AKR0_9RHOB</name>
<dbReference type="RefSeq" id="WP_377834140.1">
    <property type="nucleotide sequence ID" value="NZ_JBHRSK010000013.1"/>
</dbReference>
<evidence type="ECO:0000256" key="1">
    <source>
        <dbReference type="SAM" id="SignalP"/>
    </source>
</evidence>
<keyword evidence="1" id="KW-0732">Signal</keyword>
<protein>
    <submittedName>
        <fullName evidence="2">DUF1513 domain-containing protein</fullName>
    </submittedName>
</protein>
<dbReference type="InterPro" id="IPR011044">
    <property type="entry name" value="Quino_amine_DH_bsu"/>
</dbReference>
<feature type="signal peptide" evidence="1">
    <location>
        <begin position="1"/>
        <end position="23"/>
    </location>
</feature>
<accession>A0ABV7AKR0</accession>
<dbReference type="SUPFAM" id="SSF50969">
    <property type="entry name" value="YVTN repeat-like/Quinoprotein amine dehydrogenase"/>
    <property type="match status" value="1"/>
</dbReference>
<dbReference type="PROSITE" id="PS51318">
    <property type="entry name" value="TAT"/>
    <property type="match status" value="1"/>
</dbReference>
<gene>
    <name evidence="2" type="ORF">ACFOES_15115</name>
</gene>
<comment type="caution">
    <text evidence="2">The sequence shown here is derived from an EMBL/GenBank/DDBJ whole genome shotgun (WGS) entry which is preliminary data.</text>
</comment>
<evidence type="ECO:0000313" key="3">
    <source>
        <dbReference type="Proteomes" id="UP001595443"/>
    </source>
</evidence>
<keyword evidence="3" id="KW-1185">Reference proteome</keyword>
<proteinExistence type="predicted"/>
<dbReference type="Pfam" id="PF07433">
    <property type="entry name" value="DUF1513"/>
    <property type="match status" value="1"/>
</dbReference>
<evidence type="ECO:0000313" key="2">
    <source>
        <dbReference type="EMBL" id="MFC2969430.1"/>
    </source>
</evidence>
<dbReference type="InterPro" id="IPR006311">
    <property type="entry name" value="TAT_signal"/>
</dbReference>
<dbReference type="Proteomes" id="UP001595443">
    <property type="component" value="Unassembled WGS sequence"/>
</dbReference>
<dbReference type="EMBL" id="JBHRSK010000013">
    <property type="protein sequence ID" value="MFC2969430.1"/>
    <property type="molecule type" value="Genomic_DNA"/>
</dbReference>
<reference evidence="3" key="1">
    <citation type="journal article" date="2019" name="Int. J. Syst. Evol. Microbiol.">
        <title>The Global Catalogue of Microorganisms (GCM) 10K type strain sequencing project: providing services to taxonomists for standard genome sequencing and annotation.</title>
        <authorList>
            <consortium name="The Broad Institute Genomics Platform"/>
            <consortium name="The Broad Institute Genome Sequencing Center for Infectious Disease"/>
            <person name="Wu L."/>
            <person name="Ma J."/>
        </authorList>
    </citation>
    <scope>NUCLEOTIDE SEQUENCE [LARGE SCALE GENOMIC DNA]</scope>
    <source>
        <strain evidence="3">KCTC 62192</strain>
    </source>
</reference>
<feature type="chain" id="PRO_5045337037" evidence="1">
    <location>
        <begin position="24"/>
        <end position="354"/>
    </location>
</feature>